<gene>
    <name evidence="6" type="ORF">SAMN05421831_1035</name>
</gene>
<dbReference type="GO" id="GO:0003677">
    <property type="term" value="F:DNA binding"/>
    <property type="evidence" value="ECO:0007669"/>
    <property type="project" value="InterPro"/>
</dbReference>
<accession>A0A1H6R4S3</accession>
<dbReference type="AlphaFoldDB" id="A0A1H6R4S3"/>
<evidence type="ECO:0000256" key="1">
    <source>
        <dbReference type="ARBA" id="ARBA00006354"/>
    </source>
</evidence>
<dbReference type="SUPFAM" id="SSF52540">
    <property type="entry name" value="P-loop containing nucleoside triphosphate hydrolases"/>
    <property type="match status" value="1"/>
</dbReference>
<dbReference type="InterPro" id="IPR027417">
    <property type="entry name" value="P-loop_NTPase"/>
</dbReference>
<evidence type="ECO:0000313" key="7">
    <source>
        <dbReference type="Proteomes" id="UP000242999"/>
    </source>
</evidence>
<dbReference type="InterPro" id="IPR025158">
    <property type="entry name" value="Mg_chelat-rel_C"/>
</dbReference>
<evidence type="ECO:0000313" key="6">
    <source>
        <dbReference type="EMBL" id="SEI49456.1"/>
    </source>
</evidence>
<dbReference type="RefSeq" id="WP_093308671.1">
    <property type="nucleotide sequence ID" value="NZ_FNYH01000003.1"/>
</dbReference>
<dbReference type="InterPro" id="IPR014721">
    <property type="entry name" value="Ribsml_uS5_D2-typ_fold_subgr"/>
</dbReference>
<dbReference type="PANTHER" id="PTHR32039">
    <property type="entry name" value="MAGNESIUM-CHELATASE SUBUNIT CHLI"/>
    <property type="match status" value="1"/>
</dbReference>
<protein>
    <submittedName>
        <fullName evidence="6">Magnesium chelatase family protein</fullName>
    </submittedName>
</protein>
<evidence type="ECO:0000256" key="4">
    <source>
        <dbReference type="SAM" id="MobiDB-lite"/>
    </source>
</evidence>
<dbReference type="CDD" id="cd00009">
    <property type="entry name" value="AAA"/>
    <property type="match status" value="1"/>
</dbReference>
<dbReference type="InterPro" id="IPR004482">
    <property type="entry name" value="Mg_chelat-rel"/>
</dbReference>
<dbReference type="InterPro" id="IPR001208">
    <property type="entry name" value="MCM_dom"/>
</dbReference>
<evidence type="ECO:0000256" key="2">
    <source>
        <dbReference type="ARBA" id="ARBA00022741"/>
    </source>
</evidence>
<dbReference type="GO" id="GO:0005524">
    <property type="term" value="F:ATP binding"/>
    <property type="evidence" value="ECO:0007669"/>
    <property type="project" value="UniProtKB-KW"/>
</dbReference>
<name>A0A1H6R4S3_9GAMM</name>
<keyword evidence="3" id="KW-0067">ATP-binding</keyword>
<dbReference type="Pfam" id="PF13541">
    <property type="entry name" value="ChlI"/>
    <property type="match status" value="1"/>
</dbReference>
<dbReference type="InterPro" id="IPR000523">
    <property type="entry name" value="Mg_chelatse_chII-like_cat_dom"/>
</dbReference>
<dbReference type="InterPro" id="IPR045006">
    <property type="entry name" value="CHLI-like"/>
</dbReference>
<dbReference type="PANTHER" id="PTHR32039:SF7">
    <property type="entry name" value="COMPETENCE PROTEIN COMM"/>
    <property type="match status" value="1"/>
</dbReference>
<dbReference type="Gene3D" id="3.40.50.300">
    <property type="entry name" value="P-loop containing nucleotide triphosphate hydrolases"/>
    <property type="match status" value="1"/>
</dbReference>
<dbReference type="SUPFAM" id="SSF54211">
    <property type="entry name" value="Ribosomal protein S5 domain 2-like"/>
    <property type="match status" value="1"/>
</dbReference>
<dbReference type="PRINTS" id="PR01657">
    <property type="entry name" value="MCMFAMILY"/>
</dbReference>
<organism evidence="6 7">
    <name type="scientific">Allopseudospirillum japonicum</name>
    <dbReference type="NCBI Taxonomy" id="64971"/>
    <lineage>
        <taxon>Bacteria</taxon>
        <taxon>Pseudomonadati</taxon>
        <taxon>Pseudomonadota</taxon>
        <taxon>Gammaproteobacteria</taxon>
        <taxon>Oceanospirillales</taxon>
        <taxon>Oceanospirillaceae</taxon>
        <taxon>Allopseudospirillum</taxon>
    </lineage>
</organism>
<proteinExistence type="inferred from homology"/>
<dbReference type="OrthoDB" id="9813147at2"/>
<dbReference type="Proteomes" id="UP000242999">
    <property type="component" value="Unassembled WGS sequence"/>
</dbReference>
<feature type="domain" description="AAA+ ATPase" evidence="5">
    <location>
        <begin position="207"/>
        <end position="388"/>
    </location>
</feature>
<feature type="region of interest" description="Disordered" evidence="4">
    <location>
        <begin position="260"/>
        <end position="283"/>
    </location>
</feature>
<dbReference type="EMBL" id="FNYH01000003">
    <property type="protein sequence ID" value="SEI49456.1"/>
    <property type="molecule type" value="Genomic_DNA"/>
</dbReference>
<keyword evidence="7" id="KW-1185">Reference proteome</keyword>
<dbReference type="SMART" id="SM00382">
    <property type="entry name" value="AAA"/>
    <property type="match status" value="1"/>
</dbReference>
<dbReference type="STRING" id="64971.SAMN05421831_1035"/>
<dbReference type="Pfam" id="PF13335">
    <property type="entry name" value="Mg_chelatase_C"/>
    <property type="match status" value="1"/>
</dbReference>
<dbReference type="NCBIfam" id="TIGR00368">
    <property type="entry name" value="YifB family Mg chelatase-like AAA ATPase"/>
    <property type="match status" value="1"/>
</dbReference>
<keyword evidence="2" id="KW-0547">Nucleotide-binding</keyword>
<comment type="similarity">
    <text evidence="1">Belongs to the Mg-chelatase subunits D/I family. ComM subfamily.</text>
</comment>
<sequence length="499" mass="53711">MTLAVVHTRASLGIQAPLVRVEVHLSKGLPGLTLVGMPAVAVRESKDRVRSALINAGFEFPLYRITVNLSPADLPKEGGRYDLPIALGILAASEQIPATAFDRHEILGELALTGEIRPVLGILPAALACQQAQKTLCLPVDNFAEAHLSTCELAPAQHLSQLAAYFSGQALPPAPPAPQPETLAYPDLQDVYGQHQARRALEVAAAGQHNLLLCGPPGTGKTLLAARLPGLLPPLTQAQALEVAALASISGRFDAQTWQQRPFRAPHHTSSAAALAGGGSNPRPGEISLAHQGVLFLDELAEFDRKTLEVLREPLESGVMHIARAARQVSYPANFLLVAAMNPCPCGYLGHPQKRCRCSPRQIRQYHSRLSAPLLDRIDLHIEVPALPAQALRPQAQPPESSAQVSARVQAAYQRQLRRQGCANAALGIQALSTHAPLTPALMDLLESAMQRLGLSARAYHRLIKLARTLADLEASDTIERKHLLEALGYRQLDKYFSA</sequence>
<evidence type="ECO:0000259" key="5">
    <source>
        <dbReference type="SMART" id="SM00382"/>
    </source>
</evidence>
<dbReference type="Gene3D" id="3.30.230.10">
    <property type="match status" value="1"/>
</dbReference>
<dbReference type="NCBIfam" id="NF007365">
    <property type="entry name" value="PRK09862.1"/>
    <property type="match status" value="1"/>
</dbReference>
<dbReference type="Pfam" id="PF01078">
    <property type="entry name" value="Mg_chelatase"/>
    <property type="match status" value="1"/>
</dbReference>
<reference evidence="7" key="1">
    <citation type="submission" date="2016-10" db="EMBL/GenBank/DDBJ databases">
        <authorList>
            <person name="Varghese N."/>
            <person name="Submissions S."/>
        </authorList>
    </citation>
    <scope>NUCLEOTIDE SEQUENCE [LARGE SCALE GENOMIC DNA]</scope>
    <source>
        <strain evidence="7">DSM 7165</strain>
    </source>
</reference>
<evidence type="ECO:0000256" key="3">
    <source>
        <dbReference type="ARBA" id="ARBA00022840"/>
    </source>
</evidence>
<dbReference type="InterPro" id="IPR020568">
    <property type="entry name" value="Ribosomal_Su5_D2-typ_SF"/>
</dbReference>
<dbReference type="InterPro" id="IPR003593">
    <property type="entry name" value="AAA+_ATPase"/>
</dbReference>